<dbReference type="EMBL" id="HACA01009263">
    <property type="protein sequence ID" value="CDW26624.1"/>
    <property type="molecule type" value="Transcribed_RNA"/>
</dbReference>
<evidence type="ECO:0000313" key="1">
    <source>
        <dbReference type="EMBL" id="CDW26624.1"/>
    </source>
</evidence>
<organism evidence="1">
    <name type="scientific">Lepeophtheirus salmonis</name>
    <name type="common">Salmon louse</name>
    <name type="synonym">Caligus salmonis</name>
    <dbReference type="NCBI Taxonomy" id="72036"/>
    <lineage>
        <taxon>Eukaryota</taxon>
        <taxon>Metazoa</taxon>
        <taxon>Ecdysozoa</taxon>
        <taxon>Arthropoda</taxon>
        <taxon>Crustacea</taxon>
        <taxon>Multicrustacea</taxon>
        <taxon>Hexanauplia</taxon>
        <taxon>Copepoda</taxon>
        <taxon>Siphonostomatoida</taxon>
        <taxon>Caligidae</taxon>
        <taxon>Lepeophtheirus</taxon>
    </lineage>
</organism>
<accession>A0A0K2TL22</accession>
<name>A0A0K2TL22_LEPSM</name>
<sequence length="62" mass="6788">MVTESYSLCNLALGSFPPQKFRDLSNQSYNCGSSGEILCRKISFFGGETSKSPTTALINYQV</sequence>
<reference evidence="1" key="1">
    <citation type="submission" date="2014-05" db="EMBL/GenBank/DDBJ databases">
        <authorList>
            <person name="Chronopoulou M."/>
        </authorList>
    </citation>
    <scope>NUCLEOTIDE SEQUENCE</scope>
    <source>
        <tissue evidence="1">Whole organism</tissue>
    </source>
</reference>
<dbReference type="AlphaFoldDB" id="A0A0K2TL22"/>
<protein>
    <submittedName>
        <fullName evidence="1">Uncharacterized protein</fullName>
    </submittedName>
</protein>
<proteinExistence type="predicted"/>